<keyword evidence="17" id="KW-0282">Flagellum</keyword>
<sequence length="563" mass="61489">MALVKTEKMLEQIQGFGSLSLWRQLGLMVLLAAIIAIAVAVVLWSRTPNYSILFGNLPASELVEIANALDAANIPYKVEHASGSITVPRSRIHETRIRLATQGLPKGKAAGYELLDRKMEFGTSRFLENARYQQALEGELARTISALDDVQQARVHLALPKDSVFVRDRVRPEASVLLQLASGQELERAQVAGIVHLVASSIPKMKPEDVAVVDQQGHLLSEKKEENSLALNTSQLDYTHQLEAIYVQRIKDILSPFVGSGGVRAQVVADLDFTVSEQTQEQYVPEKNLVRSEDIREEKNDLANPVGIPGALTNQPPRGGTTGELPENNGDKTVDVRSKHVVRNYELDRTIIHSRRLPGQVRRLSVGVVVDYKKKILDDGTIEQVALTEQELQHVTALVKEAVGFDETRKDSVNVINTSFQGVQKMEPPEEVPLWQQTWVWDLAKPALGGLFVLILVFGVLRPALNNLSEAGRIAHSGTEGEVLLASDGGAAVAGLPTPDGAVPAGQGTQDNDDVAVAEGSHEPGEEFGQKPPALDIETARSMVQKDPRRVAQVVKNWVADNE</sequence>
<evidence type="ECO:0000256" key="3">
    <source>
        <dbReference type="ARBA" id="ARBA00004651"/>
    </source>
</evidence>
<reference evidence="17 18" key="1">
    <citation type="journal article" date="2014" name="PLoS ONE">
        <title>Physiological and genomic features of a novel sulfur-oxidizing gammaproteobacterium belonging to a previously uncultivated symbiotic lineage isolated from a hydrothermal vent.</title>
        <authorList>
            <person name="Nunoura T."/>
            <person name="Takaki Y."/>
            <person name="Kazama H."/>
            <person name="Kakuta J."/>
            <person name="Shimamura S."/>
            <person name="Makita H."/>
            <person name="Hirai M."/>
            <person name="Miyazaki M."/>
            <person name="Takai K."/>
        </authorList>
    </citation>
    <scope>NUCLEOTIDE SEQUENCE [LARGE SCALE GENOMIC DNA]</scope>
    <source>
        <strain evidence="17 18">Hiromi1</strain>
    </source>
</reference>
<dbReference type="RefSeq" id="WP_070104856.1">
    <property type="nucleotide sequence ID" value="NZ_AP012273.1"/>
</dbReference>
<evidence type="ECO:0000256" key="8">
    <source>
        <dbReference type="ARBA" id="ARBA00022989"/>
    </source>
</evidence>
<accession>A0A7U6GIJ9</accession>
<evidence type="ECO:0000313" key="18">
    <source>
        <dbReference type="Proteomes" id="UP000031631"/>
    </source>
</evidence>
<dbReference type="Gene3D" id="3.30.300.30">
    <property type="match status" value="1"/>
</dbReference>
<dbReference type="Proteomes" id="UP000031631">
    <property type="component" value="Chromosome"/>
</dbReference>
<dbReference type="PANTHER" id="PTHR30046">
    <property type="entry name" value="FLAGELLAR M-RING PROTEIN"/>
    <property type="match status" value="1"/>
</dbReference>
<feature type="transmembrane region" description="Helical" evidence="14">
    <location>
        <begin position="21"/>
        <end position="44"/>
    </location>
</feature>
<dbReference type="PRINTS" id="PR01009">
    <property type="entry name" value="FLGMRINGFLIF"/>
</dbReference>
<dbReference type="GO" id="GO:0003774">
    <property type="term" value="F:cytoskeletal motor activity"/>
    <property type="evidence" value="ECO:0007669"/>
    <property type="project" value="InterPro"/>
</dbReference>
<keyword evidence="10 12" id="KW-0975">Bacterial flagellum</keyword>
<dbReference type="GO" id="GO:0005886">
    <property type="term" value="C:plasma membrane"/>
    <property type="evidence" value="ECO:0007669"/>
    <property type="project" value="UniProtKB-SubCell"/>
</dbReference>
<dbReference type="KEGG" id="tbn:TBH_C1383"/>
<dbReference type="GO" id="GO:0071973">
    <property type="term" value="P:bacterial-type flagellum-dependent cell motility"/>
    <property type="evidence" value="ECO:0007669"/>
    <property type="project" value="InterPro"/>
</dbReference>
<gene>
    <name evidence="17" type="ORF">TBH_C1383</name>
</gene>
<feature type="compositionally biased region" description="Basic and acidic residues" evidence="13">
    <location>
        <begin position="520"/>
        <end position="529"/>
    </location>
</feature>
<evidence type="ECO:0000256" key="5">
    <source>
        <dbReference type="ARBA" id="ARBA00017949"/>
    </source>
</evidence>
<dbReference type="InterPro" id="IPR013556">
    <property type="entry name" value="Flag_M-ring_C"/>
</dbReference>
<dbReference type="NCBIfam" id="TIGR00206">
    <property type="entry name" value="fliF"/>
    <property type="match status" value="1"/>
</dbReference>
<evidence type="ECO:0000256" key="12">
    <source>
        <dbReference type="PIRNR" id="PIRNR004862"/>
    </source>
</evidence>
<organism evidence="17 18">
    <name type="scientific">Thiolapillus brandeum</name>
    <dbReference type="NCBI Taxonomy" id="1076588"/>
    <lineage>
        <taxon>Bacteria</taxon>
        <taxon>Pseudomonadati</taxon>
        <taxon>Pseudomonadota</taxon>
        <taxon>Gammaproteobacteria</taxon>
        <taxon>Chromatiales</taxon>
        <taxon>Sedimenticolaceae</taxon>
        <taxon>Thiolapillus</taxon>
    </lineage>
</organism>
<evidence type="ECO:0000313" key="17">
    <source>
        <dbReference type="EMBL" id="BAO44306.1"/>
    </source>
</evidence>
<keyword evidence="8 14" id="KW-1133">Transmembrane helix</keyword>
<feature type="region of interest" description="Disordered" evidence="13">
    <location>
        <begin position="499"/>
        <end position="533"/>
    </location>
</feature>
<evidence type="ECO:0000256" key="4">
    <source>
        <dbReference type="ARBA" id="ARBA00007971"/>
    </source>
</evidence>
<dbReference type="AlphaFoldDB" id="A0A7U6GIJ9"/>
<feature type="domain" description="Flagellar M-ring C-terminal" evidence="16">
    <location>
        <begin position="254"/>
        <end position="420"/>
    </location>
</feature>
<comment type="subunit">
    <text evidence="11">The basal body constitutes a major portion of the flagellar organelle and consists of four rings (L,P,S, and M) mounted on a central rod. The M ring is integral to the inner membrane of the cell and may be connected to the flagellar rod via the S ring. The S (supramembrane ring) lies just distal to the M ring. The L and P rings lie in the outer membrane and the periplasmic space, respectively.</text>
</comment>
<dbReference type="PIRSF" id="PIRSF004862">
    <property type="entry name" value="FliF"/>
    <property type="match status" value="1"/>
</dbReference>
<evidence type="ECO:0000256" key="1">
    <source>
        <dbReference type="ARBA" id="ARBA00003820"/>
    </source>
</evidence>
<keyword evidence="6" id="KW-1003">Cell membrane</keyword>
<dbReference type="InterPro" id="IPR006182">
    <property type="entry name" value="FliF_N_dom"/>
</dbReference>
<keyword evidence="18" id="KW-1185">Reference proteome</keyword>
<evidence type="ECO:0000256" key="10">
    <source>
        <dbReference type="ARBA" id="ARBA00023143"/>
    </source>
</evidence>
<evidence type="ECO:0000256" key="6">
    <source>
        <dbReference type="ARBA" id="ARBA00022475"/>
    </source>
</evidence>
<keyword evidence="9 14" id="KW-0472">Membrane</keyword>
<dbReference type="Pfam" id="PF08345">
    <property type="entry name" value="YscJ_FliF_C"/>
    <property type="match status" value="1"/>
</dbReference>
<evidence type="ECO:0000259" key="15">
    <source>
        <dbReference type="Pfam" id="PF01514"/>
    </source>
</evidence>
<proteinExistence type="inferred from homology"/>
<evidence type="ECO:0000256" key="2">
    <source>
        <dbReference type="ARBA" id="ARBA00004117"/>
    </source>
</evidence>
<keyword evidence="7 14" id="KW-0812">Transmembrane</keyword>
<dbReference type="EMBL" id="AP012273">
    <property type="protein sequence ID" value="BAO44306.1"/>
    <property type="molecule type" value="Genomic_DNA"/>
</dbReference>
<protein>
    <recommendedName>
        <fullName evidence="5 12">Flagellar M-ring protein</fullName>
    </recommendedName>
</protein>
<evidence type="ECO:0000256" key="13">
    <source>
        <dbReference type="SAM" id="MobiDB-lite"/>
    </source>
</evidence>
<dbReference type="InterPro" id="IPR043427">
    <property type="entry name" value="YscJ/FliF"/>
</dbReference>
<comment type="function">
    <text evidence="1 12">The M ring may be actively involved in energy transduction.</text>
</comment>
<keyword evidence="17" id="KW-0966">Cell projection</keyword>
<evidence type="ECO:0000256" key="7">
    <source>
        <dbReference type="ARBA" id="ARBA00022692"/>
    </source>
</evidence>
<evidence type="ECO:0000256" key="9">
    <source>
        <dbReference type="ARBA" id="ARBA00023136"/>
    </source>
</evidence>
<feature type="domain" description="Flagellar M-ring N-terminal" evidence="15">
    <location>
        <begin position="46"/>
        <end position="221"/>
    </location>
</feature>
<evidence type="ECO:0000256" key="11">
    <source>
        <dbReference type="ARBA" id="ARBA00025936"/>
    </source>
</evidence>
<dbReference type="GO" id="GO:0009431">
    <property type="term" value="C:bacterial-type flagellum basal body, MS ring"/>
    <property type="evidence" value="ECO:0007669"/>
    <property type="project" value="InterPro"/>
</dbReference>
<feature type="region of interest" description="Disordered" evidence="13">
    <location>
        <begin position="302"/>
        <end position="332"/>
    </location>
</feature>
<dbReference type="Pfam" id="PF01514">
    <property type="entry name" value="YscJ_FliF"/>
    <property type="match status" value="1"/>
</dbReference>
<dbReference type="PANTHER" id="PTHR30046:SF0">
    <property type="entry name" value="FLAGELLAR M-RING PROTEIN"/>
    <property type="match status" value="1"/>
</dbReference>
<comment type="subcellular location">
    <subcellularLocation>
        <location evidence="2 12">Bacterial flagellum basal body</location>
    </subcellularLocation>
    <subcellularLocation>
        <location evidence="3">Cell membrane</location>
        <topology evidence="3">Multi-pass membrane protein</topology>
    </subcellularLocation>
</comment>
<keyword evidence="17" id="KW-0969">Cilium</keyword>
<dbReference type="InterPro" id="IPR045851">
    <property type="entry name" value="AMP-bd_C_sf"/>
</dbReference>
<dbReference type="InterPro" id="IPR000067">
    <property type="entry name" value="FlgMring_FliF"/>
</dbReference>
<evidence type="ECO:0000256" key="14">
    <source>
        <dbReference type="SAM" id="Phobius"/>
    </source>
</evidence>
<dbReference type="OrthoDB" id="8554211at2"/>
<name>A0A7U6GIJ9_9GAMM</name>
<evidence type="ECO:0000259" key="16">
    <source>
        <dbReference type="Pfam" id="PF08345"/>
    </source>
</evidence>
<comment type="similarity">
    <text evidence="4 12">Belongs to the FliF family.</text>
</comment>